<dbReference type="Proteomes" id="UP001497744">
    <property type="component" value="Unassembled WGS sequence"/>
</dbReference>
<dbReference type="RefSeq" id="XP_067713741.1">
    <property type="nucleotide sequence ID" value="XM_067857640.1"/>
</dbReference>
<dbReference type="GeneID" id="94193153"/>
<sequence>MMFECGIYSSNLRFPRNVAAELNPNSARDNATQSRVEEMSVELTKQQMEILKHRKEHMRIRLPISGEVGRPSGGCLQELYYILEEHNRELMENDLSRARADSEACSIDKTRTIVLPTQLYRIFDAPSVTQRYRLFPSAIKSHSALVPGQLSTVTLYDVHRRLLVEQIRSSNVFGIPLAFIDPPASPGDEPEISHHACMCEFVDISDIDTSGKVVVRAAYRLSTDKILDSDDPVVLADVSLLEDERLPLRNSVVTHENARAIAKLYDRCNVQEVHLSRLEGRLEDVELVESREPFNEKLAHMIRDVPLDGNHELNILELTGFAALEFHADTDTRLWAANTRDTEERLACAKVLLEKKAAYLQERLSQARGKVDLPAAPTLTEVEA</sequence>
<reference evidence="1 2" key="1">
    <citation type="submission" date="2021-06" db="EMBL/GenBank/DDBJ databases">
        <title>Genome sequence of Babesia caballi.</title>
        <authorList>
            <person name="Yamagishi J."/>
            <person name="Kidaka T."/>
            <person name="Ochi A."/>
        </authorList>
    </citation>
    <scope>NUCLEOTIDE SEQUENCE [LARGE SCALE GENOMIC DNA]</scope>
    <source>
        <strain evidence="1">USDA-D6B2</strain>
    </source>
</reference>
<evidence type="ECO:0000313" key="1">
    <source>
        <dbReference type="EMBL" id="GIX61670.1"/>
    </source>
</evidence>
<dbReference type="EMBL" id="BPLF01000001">
    <property type="protein sequence ID" value="GIX61670.1"/>
    <property type="molecule type" value="Genomic_DNA"/>
</dbReference>
<proteinExistence type="predicted"/>
<keyword evidence="2" id="KW-1185">Reference proteome</keyword>
<dbReference type="AlphaFoldDB" id="A0AAV4LPD4"/>
<accession>A0AAV4LPD4</accession>
<organism evidence="1 2">
    <name type="scientific">Babesia caballi</name>
    <dbReference type="NCBI Taxonomy" id="5871"/>
    <lineage>
        <taxon>Eukaryota</taxon>
        <taxon>Sar</taxon>
        <taxon>Alveolata</taxon>
        <taxon>Apicomplexa</taxon>
        <taxon>Aconoidasida</taxon>
        <taxon>Piroplasmida</taxon>
        <taxon>Babesiidae</taxon>
        <taxon>Babesia</taxon>
    </lineage>
</organism>
<gene>
    <name evidence="1" type="ORF">BcabD6B2_11050</name>
</gene>
<protein>
    <submittedName>
        <fullName evidence="1">Uncharacterized protein</fullName>
    </submittedName>
</protein>
<name>A0AAV4LPD4_BABCB</name>
<dbReference type="InterPro" id="IPR015947">
    <property type="entry name" value="PUA-like_sf"/>
</dbReference>
<dbReference type="SUPFAM" id="SSF88697">
    <property type="entry name" value="PUA domain-like"/>
    <property type="match status" value="1"/>
</dbReference>
<comment type="caution">
    <text evidence="1">The sequence shown here is derived from an EMBL/GenBank/DDBJ whole genome shotgun (WGS) entry which is preliminary data.</text>
</comment>
<evidence type="ECO:0000313" key="2">
    <source>
        <dbReference type="Proteomes" id="UP001497744"/>
    </source>
</evidence>